<evidence type="ECO:0000313" key="3">
    <source>
        <dbReference type="Proteomes" id="UP000801492"/>
    </source>
</evidence>
<comment type="caution">
    <text evidence="2">The sequence shown here is derived from an EMBL/GenBank/DDBJ whole genome shotgun (WGS) entry which is preliminary data.</text>
</comment>
<keyword evidence="3" id="KW-1185">Reference proteome</keyword>
<evidence type="ECO:0000313" key="2">
    <source>
        <dbReference type="EMBL" id="KAF2905582.1"/>
    </source>
</evidence>
<feature type="compositionally biased region" description="Basic and acidic residues" evidence="1">
    <location>
        <begin position="209"/>
        <end position="221"/>
    </location>
</feature>
<name>A0A8K0DLB1_IGNLU</name>
<organism evidence="2 3">
    <name type="scientific">Ignelater luminosus</name>
    <name type="common">Cucubano</name>
    <name type="synonym">Pyrophorus luminosus</name>
    <dbReference type="NCBI Taxonomy" id="2038154"/>
    <lineage>
        <taxon>Eukaryota</taxon>
        <taxon>Metazoa</taxon>
        <taxon>Ecdysozoa</taxon>
        <taxon>Arthropoda</taxon>
        <taxon>Hexapoda</taxon>
        <taxon>Insecta</taxon>
        <taxon>Pterygota</taxon>
        <taxon>Neoptera</taxon>
        <taxon>Endopterygota</taxon>
        <taxon>Coleoptera</taxon>
        <taxon>Polyphaga</taxon>
        <taxon>Elateriformia</taxon>
        <taxon>Elateroidea</taxon>
        <taxon>Elateridae</taxon>
        <taxon>Agrypninae</taxon>
        <taxon>Pyrophorini</taxon>
        <taxon>Ignelater</taxon>
    </lineage>
</organism>
<dbReference type="AlphaFoldDB" id="A0A8K0DLB1"/>
<feature type="region of interest" description="Disordered" evidence="1">
    <location>
        <begin position="203"/>
        <end position="229"/>
    </location>
</feature>
<accession>A0A8K0DLB1</accession>
<evidence type="ECO:0000256" key="1">
    <source>
        <dbReference type="SAM" id="MobiDB-lite"/>
    </source>
</evidence>
<dbReference type="EMBL" id="VTPC01000498">
    <property type="protein sequence ID" value="KAF2905582.1"/>
    <property type="molecule type" value="Genomic_DNA"/>
</dbReference>
<reference evidence="2" key="1">
    <citation type="submission" date="2019-08" db="EMBL/GenBank/DDBJ databases">
        <title>The genome of the North American firefly Photinus pyralis.</title>
        <authorList>
            <consortium name="Photinus pyralis genome working group"/>
            <person name="Fallon T.R."/>
            <person name="Sander Lower S.E."/>
            <person name="Weng J.-K."/>
        </authorList>
    </citation>
    <scope>NUCLEOTIDE SEQUENCE</scope>
    <source>
        <strain evidence="2">TRF0915ILg1</strain>
        <tissue evidence="2">Whole body</tissue>
    </source>
</reference>
<protein>
    <submittedName>
        <fullName evidence="2">Uncharacterized protein</fullName>
    </submittedName>
</protein>
<gene>
    <name evidence="2" type="ORF">ILUMI_00596</name>
</gene>
<proteinExistence type="predicted"/>
<sequence>MFYSGVPRYERARGGVAFMVSNNLIKNVDEDETIIAAYGPNEDATLGEKNQFFNLAAYEEVVGRYANGNSRKRQVNREPKFKINYDKLRSPEVREEFVQSVEQEIANQVEALGEEVLYNSEKLSSRTSEREHFIELLEGMNTAPETEPLVTLDTIPEFFSEEKLNIALKKTKIGKEPNGGVHTTRWVEIRLNMEQREQRPNKRIANAENVKKTKETSRPTTEEEGEEKEGGYFCMSKEEIDYSKTGAKEKLDEAMEQTGRESGYECTISLPQNVATDALSTTTKQEAAKPGRIDDRQKGHIARDCKNHLHCYEFDKEGNQADTMAFEMYRKLVLLNRDKEREIKAKAKVKADIVIVQEPNIRLAQTAGWMMNIKPDTAMVVLNQNL</sequence>
<dbReference type="Proteomes" id="UP000801492">
    <property type="component" value="Unassembled WGS sequence"/>
</dbReference>